<evidence type="ECO:0000256" key="7">
    <source>
        <dbReference type="SAM" id="Phobius"/>
    </source>
</evidence>
<keyword evidence="3 7" id="KW-1133">Transmembrane helix</keyword>
<dbReference type="Proteomes" id="UP001187471">
    <property type="component" value="Unassembled WGS sequence"/>
</dbReference>
<name>A0AA88RKJ0_9ASTE</name>
<feature type="region of interest" description="Disordered" evidence="6">
    <location>
        <begin position="1"/>
        <end position="23"/>
    </location>
</feature>
<evidence type="ECO:0000256" key="4">
    <source>
        <dbReference type="ARBA" id="ARBA00023136"/>
    </source>
</evidence>
<dbReference type="InterPro" id="IPR008511">
    <property type="entry name" value="ROH1-like"/>
</dbReference>
<feature type="transmembrane region" description="Helical" evidence="7">
    <location>
        <begin position="339"/>
        <end position="359"/>
    </location>
</feature>
<comment type="subcellular location">
    <subcellularLocation>
        <location evidence="1">Membrane</location>
        <topology evidence="1">Single-pass membrane protein</topology>
    </subcellularLocation>
</comment>
<comment type="caution">
    <text evidence="8">The sequence shown here is derived from an EMBL/GenBank/DDBJ whole genome shotgun (WGS) entry which is preliminary data.</text>
</comment>
<proteinExistence type="inferred from homology"/>
<dbReference type="GO" id="GO:0016020">
    <property type="term" value="C:membrane"/>
    <property type="evidence" value="ECO:0007669"/>
    <property type="project" value="UniProtKB-SubCell"/>
</dbReference>
<dbReference type="PANTHER" id="PTHR31509">
    <property type="entry name" value="BPS1-LIKE PROTEIN"/>
    <property type="match status" value="1"/>
</dbReference>
<keyword evidence="9" id="KW-1185">Reference proteome</keyword>
<organism evidence="8 9">
    <name type="scientific">Escallonia rubra</name>
    <dbReference type="NCBI Taxonomy" id="112253"/>
    <lineage>
        <taxon>Eukaryota</taxon>
        <taxon>Viridiplantae</taxon>
        <taxon>Streptophyta</taxon>
        <taxon>Embryophyta</taxon>
        <taxon>Tracheophyta</taxon>
        <taxon>Spermatophyta</taxon>
        <taxon>Magnoliopsida</taxon>
        <taxon>eudicotyledons</taxon>
        <taxon>Gunneridae</taxon>
        <taxon>Pentapetalae</taxon>
        <taxon>asterids</taxon>
        <taxon>campanulids</taxon>
        <taxon>Escalloniales</taxon>
        <taxon>Escalloniaceae</taxon>
        <taxon>Escallonia</taxon>
    </lineage>
</organism>
<evidence type="ECO:0000256" key="5">
    <source>
        <dbReference type="ARBA" id="ARBA00035114"/>
    </source>
</evidence>
<accession>A0AA88RKJ0</accession>
<dbReference type="EMBL" id="JAVXUO010001220">
    <property type="protein sequence ID" value="KAK2984576.1"/>
    <property type="molecule type" value="Genomic_DNA"/>
</dbReference>
<protein>
    <submittedName>
        <fullName evidence="8">Uncharacterized protein</fullName>
    </submittedName>
</protein>
<keyword evidence="2 7" id="KW-0812">Transmembrane</keyword>
<evidence type="ECO:0000256" key="3">
    <source>
        <dbReference type="ARBA" id="ARBA00022989"/>
    </source>
</evidence>
<gene>
    <name evidence="8" type="ORF">RJ640_018954</name>
</gene>
<evidence type="ECO:0000256" key="1">
    <source>
        <dbReference type="ARBA" id="ARBA00004167"/>
    </source>
</evidence>
<comment type="similarity">
    <text evidence="5">Belongs to the ROH1 family.</text>
</comment>
<dbReference type="AlphaFoldDB" id="A0AA88RKJ0"/>
<keyword evidence="4 7" id="KW-0472">Membrane</keyword>
<dbReference type="Pfam" id="PF05633">
    <property type="entry name" value="ROH1-like"/>
    <property type="match status" value="1"/>
</dbReference>
<sequence>MKDVLGKTKKSNQRPKGKEEEPVFVPDKPLATQEGRIYITANPILPSLYPPLLLLSPLLLLPLLCLSSSPPSAFTSSAKITLSSTMPATDNQGSFLNRISIRRNQVVSMDGSHEQELEELDLFQKHVADRFSDLFPQPPQQPSPDSSAEAPAPDALLSISWLRKLLDAFLCCEAEFKAVLIMGRDPAQFSKPPLDRLIPDLLDRSVKALDICNAITHGVELVRNWQKLAQIAVFALQQQPIGEGQVRRAKKALNTMLTSMTLDDKESGHGKSTERTWSFGRRGGAAAAAAAVNKDRTAGGHFRALSLSFAKSWSAKQQIQAMSSNLVAPRVGEPTGLALPVYIMSTVLVFVMWALVAAVPCQERTGLATHFPVPRQSGWAQAVLGLQEKIGEEWKKKEKKGTAGVLDEMQRMEKAALWLVEFAEAFQFPMESSKADEVAAQVAELADVCRRMEEGLVPLQLQVREVFHRIVRSRAEVLDVLDQVGKLSSPVPY</sequence>
<evidence type="ECO:0000256" key="2">
    <source>
        <dbReference type="ARBA" id="ARBA00022692"/>
    </source>
</evidence>
<evidence type="ECO:0000313" key="9">
    <source>
        <dbReference type="Proteomes" id="UP001187471"/>
    </source>
</evidence>
<reference evidence="8" key="1">
    <citation type="submission" date="2022-12" db="EMBL/GenBank/DDBJ databases">
        <title>Draft genome assemblies for two species of Escallonia (Escalloniales).</title>
        <authorList>
            <person name="Chanderbali A."/>
            <person name="Dervinis C."/>
            <person name="Anghel I."/>
            <person name="Soltis D."/>
            <person name="Soltis P."/>
            <person name="Zapata F."/>
        </authorList>
    </citation>
    <scope>NUCLEOTIDE SEQUENCE</scope>
    <source>
        <strain evidence="8">UCBG92.1500</strain>
        <tissue evidence="8">Leaf</tissue>
    </source>
</reference>
<evidence type="ECO:0000256" key="6">
    <source>
        <dbReference type="SAM" id="MobiDB-lite"/>
    </source>
</evidence>
<evidence type="ECO:0000313" key="8">
    <source>
        <dbReference type="EMBL" id="KAK2984576.1"/>
    </source>
</evidence>